<dbReference type="InParanoid" id="F0ZYW1"/>
<dbReference type="InterPro" id="IPR020843">
    <property type="entry name" value="ER"/>
</dbReference>
<dbReference type="Proteomes" id="UP000001064">
    <property type="component" value="Unassembled WGS sequence"/>
</dbReference>
<reference evidence="5" key="1">
    <citation type="journal article" date="2011" name="Genome Biol.">
        <title>Comparative genomics of the social amoebae Dictyostelium discoideum and Dictyostelium purpureum.</title>
        <authorList>
            <consortium name="US DOE Joint Genome Institute (JGI-PGF)"/>
            <person name="Sucgang R."/>
            <person name="Kuo A."/>
            <person name="Tian X."/>
            <person name="Salerno W."/>
            <person name="Parikh A."/>
            <person name="Feasley C.L."/>
            <person name="Dalin E."/>
            <person name="Tu H."/>
            <person name="Huang E."/>
            <person name="Barry K."/>
            <person name="Lindquist E."/>
            <person name="Shapiro H."/>
            <person name="Bruce D."/>
            <person name="Schmutz J."/>
            <person name="Salamov A."/>
            <person name="Fey P."/>
            <person name="Gaudet P."/>
            <person name="Anjard C."/>
            <person name="Babu M.M."/>
            <person name="Basu S."/>
            <person name="Bushmanova Y."/>
            <person name="van der Wel H."/>
            <person name="Katoh-Kurasawa M."/>
            <person name="Dinh C."/>
            <person name="Coutinho P.M."/>
            <person name="Saito T."/>
            <person name="Elias M."/>
            <person name="Schaap P."/>
            <person name="Kay R.R."/>
            <person name="Henrissat B."/>
            <person name="Eichinger L."/>
            <person name="Rivero F."/>
            <person name="Putnam N.H."/>
            <person name="West C.M."/>
            <person name="Loomis W.F."/>
            <person name="Chisholm R.L."/>
            <person name="Shaulsky G."/>
            <person name="Strassmann J.E."/>
            <person name="Queller D.C."/>
            <person name="Kuspa A."/>
            <person name="Grigoriev I.V."/>
        </authorList>
    </citation>
    <scope>NUCLEOTIDE SEQUENCE [LARGE SCALE GENOMIC DNA]</scope>
    <source>
        <strain evidence="5">QSDP1</strain>
    </source>
</reference>
<dbReference type="Gene3D" id="3.40.50.720">
    <property type="entry name" value="NAD(P)-binding Rossmann-like Domain"/>
    <property type="match status" value="1"/>
</dbReference>
<sequence length="338" mass="37318">MISNNSNKIVLITKKGLSEAFSVVNSEIPKPKSGEVLVKIDYVAINRADFGFSLGWYLPFEKYPNPCGFEASGTIVEFANDKQSSNSNLKIGDKVSVIYTMDHTKYGTFAEYAVFPIETLIKHNELVSQKEAAATWISYLTAYYGLVENGKIKKGDYVVITAASSASGMAAINLAKLFGAIVIVTSRSDKKKQQLLDYGADHFIAQDTEDFVQRVKEITNGHGFDIVYDSVTGSFVSKLVEAASKGAKLVLYGGMDHSPISFQLGGAISKYLNIKILNCNEYLYQPEYFKKATEFINSNLHTFKSIVGKEFTGIDQIIDSLNYLSESNLFGKILVKIN</sequence>
<dbReference type="SMART" id="SM00829">
    <property type="entry name" value="PKS_ER"/>
    <property type="match status" value="1"/>
</dbReference>
<dbReference type="GeneID" id="10508477"/>
<evidence type="ECO:0000256" key="1">
    <source>
        <dbReference type="ARBA" id="ARBA00022857"/>
    </source>
</evidence>
<dbReference type="eggNOG" id="KOG1198">
    <property type="taxonomic scope" value="Eukaryota"/>
</dbReference>
<dbReference type="KEGG" id="dpp:DICPUDRAFT_40833"/>
<dbReference type="SUPFAM" id="SSF50129">
    <property type="entry name" value="GroES-like"/>
    <property type="match status" value="1"/>
</dbReference>
<accession>F0ZYW1</accession>
<dbReference type="OMA" id="EQDLLMQ"/>
<dbReference type="InterPro" id="IPR011032">
    <property type="entry name" value="GroES-like_sf"/>
</dbReference>
<keyword evidence="5" id="KW-1185">Reference proteome</keyword>
<dbReference type="RefSeq" id="XP_003292610.1">
    <property type="nucleotide sequence ID" value="XM_003292562.1"/>
</dbReference>
<dbReference type="InterPro" id="IPR013154">
    <property type="entry name" value="ADH-like_N"/>
</dbReference>
<dbReference type="InterPro" id="IPR013149">
    <property type="entry name" value="ADH-like_C"/>
</dbReference>
<name>F0ZYW1_DICPU</name>
<dbReference type="PANTHER" id="PTHR48106:SF5">
    <property type="entry name" value="ZINC-CONTAINING ALCOHOL DEHYDROGENASE"/>
    <property type="match status" value="1"/>
</dbReference>
<dbReference type="Pfam" id="PF08240">
    <property type="entry name" value="ADH_N"/>
    <property type="match status" value="1"/>
</dbReference>
<dbReference type="SUPFAM" id="SSF51735">
    <property type="entry name" value="NAD(P)-binding Rossmann-fold domains"/>
    <property type="match status" value="1"/>
</dbReference>
<evidence type="ECO:0000256" key="2">
    <source>
        <dbReference type="ARBA" id="ARBA00023002"/>
    </source>
</evidence>
<organism evidence="4 5">
    <name type="scientific">Dictyostelium purpureum</name>
    <name type="common">Slime mold</name>
    <dbReference type="NCBI Taxonomy" id="5786"/>
    <lineage>
        <taxon>Eukaryota</taxon>
        <taxon>Amoebozoa</taxon>
        <taxon>Evosea</taxon>
        <taxon>Eumycetozoa</taxon>
        <taxon>Dictyostelia</taxon>
        <taxon>Dictyosteliales</taxon>
        <taxon>Dictyosteliaceae</taxon>
        <taxon>Dictyostelium</taxon>
    </lineage>
</organism>
<dbReference type="Gene3D" id="3.90.180.10">
    <property type="entry name" value="Medium-chain alcohol dehydrogenases, catalytic domain"/>
    <property type="match status" value="1"/>
</dbReference>
<dbReference type="EMBL" id="GL871294">
    <property type="protein sequence ID" value="EGC30873.1"/>
    <property type="molecule type" value="Genomic_DNA"/>
</dbReference>
<dbReference type="AlphaFoldDB" id="F0ZYW1"/>
<keyword evidence="1" id="KW-0521">NADP</keyword>
<dbReference type="GO" id="GO:0070402">
    <property type="term" value="F:NADPH binding"/>
    <property type="evidence" value="ECO:0000318"/>
    <property type="project" value="GO_Central"/>
</dbReference>
<proteinExistence type="predicted"/>
<dbReference type="STRING" id="5786.F0ZYW1"/>
<feature type="domain" description="Enoyl reductase (ER)" evidence="3">
    <location>
        <begin position="16"/>
        <end position="335"/>
    </location>
</feature>
<dbReference type="GO" id="GO:0016651">
    <property type="term" value="F:oxidoreductase activity, acting on NAD(P)H"/>
    <property type="evidence" value="ECO:0000318"/>
    <property type="project" value="GO_Central"/>
</dbReference>
<dbReference type="OrthoDB" id="15822at2759"/>
<dbReference type="InterPro" id="IPR036291">
    <property type="entry name" value="NAD(P)-bd_dom_sf"/>
</dbReference>
<evidence type="ECO:0000259" key="3">
    <source>
        <dbReference type="SMART" id="SM00829"/>
    </source>
</evidence>
<gene>
    <name evidence="4" type="ORF">DICPUDRAFT_40833</name>
</gene>
<dbReference type="PANTHER" id="PTHR48106">
    <property type="entry name" value="QUINONE OXIDOREDUCTASE PIG3-RELATED"/>
    <property type="match status" value="1"/>
</dbReference>
<evidence type="ECO:0000313" key="5">
    <source>
        <dbReference type="Proteomes" id="UP000001064"/>
    </source>
</evidence>
<keyword evidence="2" id="KW-0560">Oxidoreductase</keyword>
<dbReference type="CDD" id="cd08268">
    <property type="entry name" value="MDR2"/>
    <property type="match status" value="1"/>
</dbReference>
<protein>
    <recommendedName>
        <fullName evidence="3">Enoyl reductase (ER) domain-containing protein</fullName>
    </recommendedName>
</protein>
<dbReference type="Pfam" id="PF00107">
    <property type="entry name" value="ADH_zinc_N"/>
    <property type="match status" value="1"/>
</dbReference>
<evidence type="ECO:0000313" key="4">
    <source>
        <dbReference type="EMBL" id="EGC30873.1"/>
    </source>
</evidence>
<dbReference type="VEuPathDB" id="AmoebaDB:DICPUDRAFT_40833"/>